<sequence>MRTYYLFRSQTNPELRGFAEDATGRQLPDDEGPWTFVQQISPDEEWNLDISRAVVATGVLENGCYLWGPLQHAASAKPIVESDRVEGTPVFDRDDNRVGTIKRLLIEKVSGRVLYVDVAFGGFLGLGTRHYTIPWDQLSYAPGLGGYHTDISEEQLRGAPPFYGNNQTWPEPAQEQRTREYWRTVSEERI</sequence>
<evidence type="ECO:0000313" key="3">
    <source>
        <dbReference type="Proteomes" id="UP000704176"/>
    </source>
</evidence>
<organism evidence="2 3">
    <name type="scientific">Microvirga puerhi</name>
    <dbReference type="NCBI Taxonomy" id="2876078"/>
    <lineage>
        <taxon>Bacteria</taxon>
        <taxon>Pseudomonadati</taxon>
        <taxon>Pseudomonadota</taxon>
        <taxon>Alphaproteobacteria</taxon>
        <taxon>Hyphomicrobiales</taxon>
        <taxon>Methylobacteriaceae</taxon>
        <taxon>Microvirga</taxon>
    </lineage>
</organism>
<dbReference type="PANTHER" id="PTHR36505">
    <property type="entry name" value="BLR1072 PROTEIN"/>
    <property type="match status" value="1"/>
</dbReference>
<feature type="domain" description="PRC-barrel" evidence="1">
    <location>
        <begin position="83"/>
        <end position="155"/>
    </location>
</feature>
<gene>
    <name evidence="2" type="ORF">K9B37_10220</name>
</gene>
<dbReference type="InterPro" id="IPR027275">
    <property type="entry name" value="PRC-brl_dom"/>
</dbReference>
<reference evidence="2 3" key="1">
    <citation type="submission" date="2021-09" db="EMBL/GenBank/DDBJ databases">
        <title>The complete genome sequence of a new microorganism.</title>
        <authorList>
            <person name="Zi Z."/>
        </authorList>
    </citation>
    <scope>NUCLEOTIDE SEQUENCE [LARGE SCALE GENOMIC DNA]</scope>
    <source>
        <strain evidence="2 3">WGZ8</strain>
    </source>
</reference>
<accession>A0ABS7VMB6</accession>
<evidence type="ECO:0000259" key="1">
    <source>
        <dbReference type="Pfam" id="PF05239"/>
    </source>
</evidence>
<comment type="caution">
    <text evidence="2">The sequence shown here is derived from an EMBL/GenBank/DDBJ whole genome shotgun (WGS) entry which is preliminary data.</text>
</comment>
<dbReference type="EMBL" id="JAIRBM010000006">
    <property type="protein sequence ID" value="MBZ6076649.1"/>
    <property type="molecule type" value="Genomic_DNA"/>
</dbReference>
<dbReference type="Pfam" id="PF05239">
    <property type="entry name" value="PRC"/>
    <property type="match status" value="1"/>
</dbReference>
<dbReference type="Gene3D" id="2.30.30.240">
    <property type="entry name" value="PRC-barrel domain"/>
    <property type="match status" value="1"/>
</dbReference>
<dbReference type="InterPro" id="IPR011033">
    <property type="entry name" value="PRC_barrel-like_sf"/>
</dbReference>
<evidence type="ECO:0000313" key="2">
    <source>
        <dbReference type="EMBL" id="MBZ6076649.1"/>
    </source>
</evidence>
<keyword evidence="3" id="KW-1185">Reference proteome</keyword>
<dbReference type="PANTHER" id="PTHR36505:SF1">
    <property type="entry name" value="BLR1072 PROTEIN"/>
    <property type="match status" value="1"/>
</dbReference>
<dbReference type="RefSeq" id="WP_224312968.1">
    <property type="nucleotide sequence ID" value="NZ_JAIRBM010000006.1"/>
</dbReference>
<proteinExistence type="predicted"/>
<dbReference type="Proteomes" id="UP000704176">
    <property type="component" value="Unassembled WGS sequence"/>
</dbReference>
<dbReference type="SUPFAM" id="SSF50346">
    <property type="entry name" value="PRC-barrel domain"/>
    <property type="match status" value="1"/>
</dbReference>
<name>A0ABS7VMB6_9HYPH</name>
<protein>
    <submittedName>
        <fullName evidence="2">PRC-barrel domain-containing protein</fullName>
    </submittedName>
</protein>